<dbReference type="EMBL" id="CXST01000002">
    <property type="protein sequence ID" value="CTQ44327.1"/>
    <property type="molecule type" value="Genomic_DNA"/>
</dbReference>
<feature type="domain" description="Aldehyde oxidase/xanthine dehydrogenase a/b hammerhead" evidence="1">
    <location>
        <begin position="224"/>
        <end position="303"/>
    </location>
</feature>
<dbReference type="Proteomes" id="UP000048926">
    <property type="component" value="Unassembled WGS sequence"/>
</dbReference>
<dbReference type="OrthoDB" id="9767994at2"/>
<dbReference type="InterPro" id="IPR052516">
    <property type="entry name" value="N-heterocyclic_Hydroxylase"/>
</dbReference>
<dbReference type="Pfam" id="PF20256">
    <property type="entry name" value="MoCoBD_2"/>
    <property type="match status" value="2"/>
</dbReference>
<gene>
    <name evidence="2" type="primary">iorB_1</name>
    <name evidence="2" type="ORF">LAL4801_02770</name>
</gene>
<organism evidence="2 3">
    <name type="scientific">Roseibium aggregatum</name>
    <dbReference type="NCBI Taxonomy" id="187304"/>
    <lineage>
        <taxon>Bacteria</taxon>
        <taxon>Pseudomonadati</taxon>
        <taxon>Pseudomonadota</taxon>
        <taxon>Alphaproteobacteria</taxon>
        <taxon>Hyphomicrobiales</taxon>
        <taxon>Stappiaceae</taxon>
        <taxon>Roseibium</taxon>
    </lineage>
</organism>
<dbReference type="InterPro" id="IPR008274">
    <property type="entry name" value="AldOxase/xan_DH_MoCoBD1"/>
</dbReference>
<dbReference type="Pfam" id="PF02738">
    <property type="entry name" value="MoCoBD_1"/>
    <property type="match status" value="1"/>
</dbReference>
<evidence type="ECO:0000313" key="3">
    <source>
        <dbReference type="Proteomes" id="UP000048926"/>
    </source>
</evidence>
<evidence type="ECO:0000313" key="2">
    <source>
        <dbReference type="EMBL" id="CTQ44327.1"/>
    </source>
</evidence>
<dbReference type="InterPro" id="IPR006311">
    <property type="entry name" value="TAT_signal"/>
</dbReference>
<dbReference type="Gene3D" id="3.90.1170.50">
    <property type="entry name" value="Aldehyde oxidase/xanthine dehydrogenase, a/b hammerhead"/>
    <property type="match status" value="1"/>
</dbReference>
<name>A0A0M6Y4X5_9HYPH</name>
<dbReference type="InterPro" id="IPR046867">
    <property type="entry name" value="AldOxase/xan_DH_MoCoBD2"/>
</dbReference>
<protein>
    <submittedName>
        <fullName evidence="2">Isoquinoline 1-oxidoreductase subunit beta</fullName>
        <ecNumber evidence="2">1.3.99.16</ecNumber>
    </submittedName>
</protein>
<accession>A0A0M6Y4X5</accession>
<keyword evidence="3" id="KW-1185">Reference proteome</keyword>
<proteinExistence type="predicted"/>
<dbReference type="SUPFAM" id="SSF56003">
    <property type="entry name" value="Molybdenum cofactor-binding domain"/>
    <property type="match status" value="2"/>
</dbReference>
<dbReference type="InterPro" id="IPR012368">
    <property type="entry name" value="OxRdtase_Mopterin-bd_su_IorB"/>
</dbReference>
<evidence type="ECO:0000259" key="1">
    <source>
        <dbReference type="SMART" id="SM01008"/>
    </source>
</evidence>
<dbReference type="InterPro" id="IPR036856">
    <property type="entry name" value="Ald_Oxase/Xan_DH_a/b_sf"/>
</dbReference>
<keyword evidence="2" id="KW-0560">Oxidoreductase</keyword>
<dbReference type="PANTHER" id="PTHR47495:SF2">
    <property type="entry name" value="ALDEHYDE DEHYDROGENASE"/>
    <property type="match status" value="1"/>
</dbReference>
<dbReference type="RefSeq" id="WP_055657094.1">
    <property type="nucleotide sequence ID" value="NZ_CXST01000002.1"/>
</dbReference>
<dbReference type="Gene3D" id="3.30.365.10">
    <property type="entry name" value="Aldehyde oxidase/xanthine dehydrogenase, molybdopterin binding domain"/>
    <property type="match status" value="4"/>
</dbReference>
<dbReference type="EC" id="1.3.99.16" evidence="2"/>
<reference evidence="3" key="1">
    <citation type="submission" date="2015-07" db="EMBL/GenBank/DDBJ databases">
        <authorList>
            <person name="Rodrigo-Torres Lidia"/>
            <person name="Arahal R.David."/>
        </authorList>
    </citation>
    <scope>NUCLEOTIDE SEQUENCE [LARGE SCALE GENOMIC DNA]</scope>
    <source>
        <strain evidence="3">CECT 4801</strain>
    </source>
</reference>
<dbReference type="SUPFAM" id="SSF54665">
    <property type="entry name" value="CO dehydrogenase molybdoprotein N-domain-like"/>
    <property type="match status" value="1"/>
</dbReference>
<dbReference type="InterPro" id="IPR037165">
    <property type="entry name" value="AldOxase/xan_DH_Mopterin-bd_sf"/>
</dbReference>
<dbReference type="PANTHER" id="PTHR47495">
    <property type="entry name" value="ALDEHYDE DEHYDROGENASE"/>
    <property type="match status" value="1"/>
</dbReference>
<sequence length="748" mass="79942">MKIDENSGFTRADINTARPLNVSRRGFLAGSISALVLTVSLPAGTGRAIAQAGQTTPGTRIDAFLEILADSTVKFRSAFVEGGQGIYTAMAQIVGEELDVEPGNFQVETAPPGPDYLLIGGQIRFTGGSMSVRMSYDAMRKLGATARQMLLQAASERLGVPIETLTTEPGKVVHPASGQSIPYGDLATTAADLPVPETVELRSKDEFRWIGKPHDRLDVLDKSTGQAQYAIDLSVDGMLYGAVQHAPRLGQQPGAFANEADVAAMPGVHSLHKLPSAVAVLADSWWRARMAVEKLEVEWTEAPAGTARAMPDTFSSEAHKEMLKATAGQGIAFEAEGDADAALASSAKVIEAAYDVPYLAHGQLEPPSALVRWNDDGTLEMWVPNQAPEMFQADAAKVAGISADKVIVHSPMLGGFFGRHFLYQTANPYPQAIMLSKAAGRPVKLLWSREEEFLRDALRPIGTVRFRAAIGPDGHPLAFDAVAVGEGPTGRWYGRQPDKVDSSSVEGIAGKPYAIANKRVGQIHVDDPAIIGFWRSVGHSMNDFFYESFFDEMADAGEQDPFELRLKLLDHSPRHKTLLQTVGDLSGGWKRGPFEAEDGTRRARGVAMASPFGSEVATIAEVSLDGGEVVVHDVWVAIDPGSIVNPAIIEAQVNSAVALGLSSALLEEVVYTDGMPEARNYDMYPILPPERMPRVHVRIVESGAPMGGVGEPGLPGVPPAVANAVAVLTGERIRSLPLSRFDFSGANG</sequence>
<dbReference type="PIRSF" id="PIRSF036389">
    <property type="entry name" value="IOR_B"/>
    <property type="match status" value="1"/>
</dbReference>
<dbReference type="SMART" id="SM01008">
    <property type="entry name" value="Ald_Xan_dh_C"/>
    <property type="match status" value="1"/>
</dbReference>
<dbReference type="PROSITE" id="PS51318">
    <property type="entry name" value="TAT"/>
    <property type="match status" value="1"/>
</dbReference>
<dbReference type="AlphaFoldDB" id="A0A0M6Y4X5"/>
<dbReference type="InterPro" id="IPR000674">
    <property type="entry name" value="Ald_Oxase/Xan_DH_a/b"/>
</dbReference>
<dbReference type="GO" id="GO:0047121">
    <property type="term" value="F:isoquinoline 1-oxidoreductase activity"/>
    <property type="evidence" value="ECO:0007669"/>
    <property type="project" value="UniProtKB-EC"/>
</dbReference>